<evidence type="ECO:0000313" key="2">
    <source>
        <dbReference type="Proteomes" id="UP001341840"/>
    </source>
</evidence>
<proteinExistence type="predicted"/>
<organism evidence="1 2">
    <name type="scientific">Stylosanthes scabra</name>
    <dbReference type="NCBI Taxonomy" id="79078"/>
    <lineage>
        <taxon>Eukaryota</taxon>
        <taxon>Viridiplantae</taxon>
        <taxon>Streptophyta</taxon>
        <taxon>Embryophyta</taxon>
        <taxon>Tracheophyta</taxon>
        <taxon>Spermatophyta</taxon>
        <taxon>Magnoliopsida</taxon>
        <taxon>eudicotyledons</taxon>
        <taxon>Gunneridae</taxon>
        <taxon>Pentapetalae</taxon>
        <taxon>rosids</taxon>
        <taxon>fabids</taxon>
        <taxon>Fabales</taxon>
        <taxon>Fabaceae</taxon>
        <taxon>Papilionoideae</taxon>
        <taxon>50 kb inversion clade</taxon>
        <taxon>dalbergioids sensu lato</taxon>
        <taxon>Dalbergieae</taxon>
        <taxon>Pterocarpus clade</taxon>
        <taxon>Stylosanthes</taxon>
    </lineage>
</organism>
<dbReference type="EMBL" id="JASCZI010063093">
    <property type="protein sequence ID" value="MED6141053.1"/>
    <property type="molecule type" value="Genomic_DNA"/>
</dbReference>
<gene>
    <name evidence="1" type="ORF">PIB30_099556</name>
</gene>
<sequence length="89" mass="10591">MKNLHRIITFDELNGYLITFADRKEIPHRFKKELSSTGFGYVSLWTRIFDHIRIDLSDENRKNLGSTTIINVRTLHYMGRTIEEPHDQE</sequence>
<name>A0ABU6SZ99_9FABA</name>
<dbReference type="Proteomes" id="UP001341840">
    <property type="component" value="Unassembled WGS sequence"/>
</dbReference>
<evidence type="ECO:0000313" key="1">
    <source>
        <dbReference type="EMBL" id="MED6141053.1"/>
    </source>
</evidence>
<comment type="caution">
    <text evidence="1">The sequence shown here is derived from an EMBL/GenBank/DDBJ whole genome shotgun (WGS) entry which is preliminary data.</text>
</comment>
<keyword evidence="2" id="KW-1185">Reference proteome</keyword>
<accession>A0ABU6SZ99</accession>
<reference evidence="1 2" key="1">
    <citation type="journal article" date="2023" name="Plants (Basel)">
        <title>Bridging the Gap: Combining Genomics and Transcriptomics Approaches to Understand Stylosanthes scabra, an Orphan Legume from the Brazilian Caatinga.</title>
        <authorList>
            <person name="Ferreira-Neto J.R.C."/>
            <person name="da Silva M.D."/>
            <person name="Binneck E."/>
            <person name="de Melo N.F."/>
            <person name="da Silva R.H."/>
            <person name="de Melo A.L.T.M."/>
            <person name="Pandolfi V."/>
            <person name="Bustamante F.O."/>
            <person name="Brasileiro-Vidal A.C."/>
            <person name="Benko-Iseppon A.M."/>
        </authorList>
    </citation>
    <scope>NUCLEOTIDE SEQUENCE [LARGE SCALE GENOMIC DNA]</scope>
    <source>
        <tissue evidence="1">Leaves</tissue>
    </source>
</reference>
<protein>
    <submittedName>
        <fullName evidence="1">Uncharacterized protein</fullName>
    </submittedName>
</protein>